<dbReference type="PANTHER" id="PTHR43328:SF1">
    <property type="entry name" value="N-ACETYLTRANSFERASE DOMAIN-CONTAINING PROTEIN"/>
    <property type="match status" value="1"/>
</dbReference>
<feature type="domain" description="N-acetyltransferase" evidence="1">
    <location>
        <begin position="105"/>
        <end position="255"/>
    </location>
</feature>
<gene>
    <name evidence="2" type="ORF">MAXJ12_26748</name>
</gene>
<evidence type="ECO:0000313" key="3">
    <source>
        <dbReference type="Proteomes" id="UP000003250"/>
    </source>
</evidence>
<dbReference type="GO" id="GO:0016747">
    <property type="term" value="F:acyltransferase activity, transferring groups other than amino-acyl groups"/>
    <property type="evidence" value="ECO:0007669"/>
    <property type="project" value="InterPro"/>
</dbReference>
<dbReference type="AlphaFoldDB" id="H0HYR5"/>
<evidence type="ECO:0000313" key="2">
    <source>
        <dbReference type="EMBL" id="EHK54137.1"/>
    </source>
</evidence>
<protein>
    <submittedName>
        <fullName evidence="2">GCN5-likeN-acetyltransferase protein</fullName>
    </submittedName>
</protein>
<dbReference type="Gene3D" id="3.40.630.30">
    <property type="match status" value="1"/>
</dbReference>
<dbReference type="PATRIC" id="fig|1107882.3.peg.5187"/>
<dbReference type="InterPro" id="IPR016181">
    <property type="entry name" value="Acyl_CoA_acyltransferase"/>
</dbReference>
<reference evidence="2 3" key="1">
    <citation type="journal article" date="2012" name="J. Bacteriol.">
        <title>Draft Genome Sequence of Mesorhizobium alhagi CCNWXJ12-2T, a Novel Salt-Resistant Species Isolated from the Desert of Northwestern China.</title>
        <authorList>
            <person name="Zhou M."/>
            <person name="Chen W."/>
            <person name="Chen H."/>
            <person name="Wei G."/>
        </authorList>
    </citation>
    <scope>NUCLEOTIDE SEQUENCE [LARGE SCALE GENOMIC DNA]</scope>
    <source>
        <strain evidence="2 3">CCNWXJ12-2</strain>
    </source>
</reference>
<dbReference type="PANTHER" id="PTHR43328">
    <property type="entry name" value="ACETYLTRANSFERASE-RELATED"/>
    <property type="match status" value="1"/>
</dbReference>
<organism evidence="2 3">
    <name type="scientific">Mesorhizobium alhagi CCNWXJ12-2</name>
    <dbReference type="NCBI Taxonomy" id="1107882"/>
    <lineage>
        <taxon>Bacteria</taxon>
        <taxon>Pseudomonadati</taxon>
        <taxon>Pseudomonadota</taxon>
        <taxon>Alphaproteobacteria</taxon>
        <taxon>Hyphomicrobiales</taxon>
        <taxon>Phyllobacteriaceae</taxon>
        <taxon>Allomesorhizobium</taxon>
    </lineage>
</organism>
<keyword evidence="2" id="KW-0808">Transferase</keyword>
<proteinExistence type="predicted"/>
<sequence length="255" mass="28668">MLAADLAIGASGTTNWERLCLGLPTLVVTVADNQRPVADELSRRGLVHWLGDADMVDQSRMQSALEDVLDAGLDVTWSEKCLEIVDGRGAARACAVLLAEPGMSLSVRHAELRDEATLLDWANDRATREYAFNQKPITPQEHRAWFRARLRQPDCCALYIVETTSGISLGQVRFDRRIDEWEISYCVAPLFRGRGVGQTMLEEAIRHLLKCHGNVLLFGQVKLANSASRRIFESLNFSTRVSAQDRIIYERFYSK</sequence>
<dbReference type="CDD" id="cd04301">
    <property type="entry name" value="NAT_SF"/>
    <property type="match status" value="1"/>
</dbReference>
<dbReference type="Proteomes" id="UP000003250">
    <property type="component" value="Unassembled WGS sequence"/>
</dbReference>
<dbReference type="Pfam" id="PF13302">
    <property type="entry name" value="Acetyltransf_3"/>
    <property type="match status" value="1"/>
</dbReference>
<dbReference type="EMBL" id="AHAM01000226">
    <property type="protein sequence ID" value="EHK54137.1"/>
    <property type="molecule type" value="Genomic_DNA"/>
</dbReference>
<evidence type="ECO:0000259" key="1">
    <source>
        <dbReference type="PROSITE" id="PS51186"/>
    </source>
</evidence>
<keyword evidence="3" id="KW-1185">Reference proteome</keyword>
<name>H0HYR5_9HYPH</name>
<accession>H0HYR5</accession>
<dbReference type="SUPFAM" id="SSF55729">
    <property type="entry name" value="Acyl-CoA N-acyltransferases (Nat)"/>
    <property type="match status" value="1"/>
</dbReference>
<dbReference type="InterPro" id="IPR000182">
    <property type="entry name" value="GNAT_dom"/>
</dbReference>
<dbReference type="PROSITE" id="PS51186">
    <property type="entry name" value="GNAT"/>
    <property type="match status" value="1"/>
</dbReference>
<dbReference type="Gene3D" id="3.40.50.2000">
    <property type="entry name" value="Glycogen Phosphorylase B"/>
    <property type="match status" value="1"/>
</dbReference>